<dbReference type="EMBL" id="MU267622">
    <property type="protein sequence ID" value="KAH7913908.1"/>
    <property type="molecule type" value="Genomic_DNA"/>
</dbReference>
<organism evidence="1 2">
    <name type="scientific">Hygrophoropsis aurantiaca</name>
    <dbReference type="NCBI Taxonomy" id="72124"/>
    <lineage>
        <taxon>Eukaryota</taxon>
        <taxon>Fungi</taxon>
        <taxon>Dikarya</taxon>
        <taxon>Basidiomycota</taxon>
        <taxon>Agaricomycotina</taxon>
        <taxon>Agaricomycetes</taxon>
        <taxon>Agaricomycetidae</taxon>
        <taxon>Boletales</taxon>
        <taxon>Coniophorineae</taxon>
        <taxon>Hygrophoropsidaceae</taxon>
        <taxon>Hygrophoropsis</taxon>
    </lineage>
</organism>
<accession>A0ACB8ALM4</accession>
<reference evidence="1" key="1">
    <citation type="journal article" date="2021" name="New Phytol.">
        <title>Evolutionary innovations through gain and loss of genes in the ectomycorrhizal Boletales.</title>
        <authorList>
            <person name="Wu G."/>
            <person name="Miyauchi S."/>
            <person name="Morin E."/>
            <person name="Kuo A."/>
            <person name="Drula E."/>
            <person name="Varga T."/>
            <person name="Kohler A."/>
            <person name="Feng B."/>
            <person name="Cao Y."/>
            <person name="Lipzen A."/>
            <person name="Daum C."/>
            <person name="Hundley H."/>
            <person name="Pangilinan J."/>
            <person name="Johnson J."/>
            <person name="Barry K."/>
            <person name="LaButti K."/>
            <person name="Ng V."/>
            <person name="Ahrendt S."/>
            <person name="Min B."/>
            <person name="Choi I.G."/>
            <person name="Park H."/>
            <person name="Plett J.M."/>
            <person name="Magnuson J."/>
            <person name="Spatafora J.W."/>
            <person name="Nagy L.G."/>
            <person name="Henrissat B."/>
            <person name="Grigoriev I.V."/>
            <person name="Yang Z.L."/>
            <person name="Xu J."/>
            <person name="Martin F.M."/>
        </authorList>
    </citation>
    <scope>NUCLEOTIDE SEQUENCE</scope>
    <source>
        <strain evidence="1">ATCC 28755</strain>
    </source>
</reference>
<dbReference type="Proteomes" id="UP000790377">
    <property type="component" value="Unassembled WGS sequence"/>
</dbReference>
<protein>
    <submittedName>
        <fullName evidence="1">Uncharacterized protein</fullName>
    </submittedName>
</protein>
<evidence type="ECO:0000313" key="1">
    <source>
        <dbReference type="EMBL" id="KAH7913908.1"/>
    </source>
</evidence>
<name>A0ACB8ALM4_9AGAM</name>
<evidence type="ECO:0000313" key="2">
    <source>
        <dbReference type="Proteomes" id="UP000790377"/>
    </source>
</evidence>
<gene>
    <name evidence="1" type="ORF">BJ138DRAFT_1144995</name>
</gene>
<comment type="caution">
    <text evidence="1">The sequence shown here is derived from an EMBL/GenBank/DDBJ whole genome shotgun (WGS) entry which is preliminary data.</text>
</comment>
<proteinExistence type="predicted"/>
<sequence>MTIDAPVNSKDIIGLDAIAPLDDTLYTIQPAAAALLKSITGIANDDLLKKHILTVQEKAYKIFPYPCIRTFTFLRLDISSSPAYEKVLQLARERKDAIMLDMGCCFGIDVRNVAAEGFPASNIVACDLNRKFWDLGHELFKSTPESFPAHFVEGDVFDPSILTASLPASVHSKTSSVKLSDLTSLNPLHGRVSVVHAQAFFHLFDEEKQLQLARSVAGLLSPEPGSVILGAHAGLREGKGMLSGVFFQARLSLFCHSPETWTAMWDGEVFDKGTVKVNAFSREFVNSENSINVLYWSVERI</sequence>
<keyword evidence="2" id="KW-1185">Reference proteome</keyword>